<evidence type="ECO:0000256" key="1">
    <source>
        <dbReference type="SAM" id="Phobius"/>
    </source>
</evidence>
<evidence type="ECO:0000313" key="3">
    <source>
        <dbReference type="EMBL" id="MRS63044.1"/>
    </source>
</evidence>
<keyword evidence="4" id="KW-1185">Reference proteome</keyword>
<dbReference type="GO" id="GO:0004197">
    <property type="term" value="F:cysteine-type endopeptidase activity"/>
    <property type="evidence" value="ECO:0007669"/>
    <property type="project" value="InterPro"/>
</dbReference>
<dbReference type="GO" id="GO:0005737">
    <property type="term" value="C:cytoplasm"/>
    <property type="evidence" value="ECO:0007669"/>
    <property type="project" value="TreeGrafter"/>
</dbReference>
<sequence length="738" mass="81225">MPYNGEHGGLTVSIVVLIVAKEKCSTLRACQTPKIRNDCWFLLYCSGTILPPFMRLFILILGVLYLRSSVVAGQPQPPAKRALIIAIGNYPRSSGWLTINAQNDVMLVQTALRKQGFQDIKLLQDQDADRVGIVNALRDLILRSQKGDKIVIHFSSHGQQISDNNNDEADSFDEAIVCYGAPQQAEGRFATYNGDQHLRDEDLGRMMDELRKKLGSDGDVLLLVDACHSGTITRGSTAKIRGHARPLHLTGSRPNRHPNPSHAFLYRKPVSQEGMAPYVAISAASARESNSECWAGKMPVGSLSYAFNQALNRPRPAESYRGLFARIQSTMKQKVPGQTPQIEGDYDRRLFGGQVVEQKEYLTVKEVGDNRLELEINSGQLSGTFDSTKVVICQAGTADPKTAAVLATGTVVRSDLYSATIKLNKPVIGANPANYWVFVTEHSLGDVAVTIMLDSLKSPALRQQVQTELQLNRLVRFSGPVDLYARSDDEGRQVRFYHADGTQLDAAVSVSQLSGLSTQVQRYAQSQFLQRFNFNGNPSVQFDARLIPLRSDAKTSADTASSSARWLVGSLLGFVAEKTPAEANKKDRAALLFSNKGAVTLYYNVIDIMPNGSVGVIFPDPNDPNDQPENYRVNPGETKLAFPYIRFAPPYGKETFKIFATTEPVDLRQVVGRPRGTSASRGSMKLLERLYDNTNSMTRLGMGTRGSSTGTFPDDANIATQNYEFLILQDRSSNSPNE</sequence>
<reference evidence="3 4" key="1">
    <citation type="journal article" date="2018" name="Antonie Van Leeuwenhoek">
        <title>Larkinella terrae sp. nov., isolated from soil on Jeju Island, South Korea.</title>
        <authorList>
            <person name="Ten L.N."/>
            <person name="Jeon J."/>
            <person name="Park S.J."/>
            <person name="Park S."/>
            <person name="Lee S.Y."/>
            <person name="Kim M.K."/>
            <person name="Jung H.Y."/>
        </authorList>
    </citation>
    <scope>NUCLEOTIDE SEQUENCE [LARGE SCALE GENOMIC DNA]</scope>
    <source>
        <strain evidence="3 4">KCTC 52001</strain>
    </source>
</reference>
<dbReference type="OrthoDB" id="1491023at2"/>
<accession>A0A7K0EMK7</accession>
<dbReference type="InterPro" id="IPR011600">
    <property type="entry name" value="Pept_C14_caspase"/>
</dbReference>
<organism evidence="3 4">
    <name type="scientific">Larkinella terrae</name>
    <dbReference type="NCBI Taxonomy" id="2025311"/>
    <lineage>
        <taxon>Bacteria</taxon>
        <taxon>Pseudomonadati</taxon>
        <taxon>Bacteroidota</taxon>
        <taxon>Cytophagia</taxon>
        <taxon>Cytophagales</taxon>
        <taxon>Spirosomataceae</taxon>
        <taxon>Larkinella</taxon>
    </lineage>
</organism>
<dbReference type="Pfam" id="PF00656">
    <property type="entry name" value="Peptidase_C14"/>
    <property type="match status" value="1"/>
</dbReference>
<evidence type="ECO:0000259" key="2">
    <source>
        <dbReference type="Pfam" id="PF00656"/>
    </source>
</evidence>
<keyword evidence="1" id="KW-0812">Transmembrane</keyword>
<name>A0A7K0EMK7_9BACT</name>
<dbReference type="PANTHER" id="PTHR48104:SF30">
    <property type="entry name" value="METACASPASE-1"/>
    <property type="match status" value="1"/>
</dbReference>
<dbReference type="Gene3D" id="3.40.50.1460">
    <property type="match status" value="1"/>
</dbReference>
<feature type="transmembrane region" description="Helical" evidence="1">
    <location>
        <begin position="41"/>
        <end position="66"/>
    </location>
</feature>
<dbReference type="InterPro" id="IPR029030">
    <property type="entry name" value="Caspase-like_dom_sf"/>
</dbReference>
<dbReference type="Proteomes" id="UP000441754">
    <property type="component" value="Unassembled WGS sequence"/>
</dbReference>
<protein>
    <recommendedName>
        <fullName evidence="2">Peptidase C14 caspase domain-containing protein</fullName>
    </recommendedName>
</protein>
<keyword evidence="1" id="KW-0472">Membrane</keyword>
<feature type="domain" description="Peptidase C14 caspase" evidence="2">
    <location>
        <begin position="80"/>
        <end position="345"/>
    </location>
</feature>
<dbReference type="SUPFAM" id="SSF52129">
    <property type="entry name" value="Caspase-like"/>
    <property type="match status" value="1"/>
</dbReference>
<evidence type="ECO:0000313" key="4">
    <source>
        <dbReference type="Proteomes" id="UP000441754"/>
    </source>
</evidence>
<proteinExistence type="predicted"/>
<dbReference type="PANTHER" id="PTHR48104">
    <property type="entry name" value="METACASPASE-4"/>
    <property type="match status" value="1"/>
</dbReference>
<dbReference type="EMBL" id="WJXZ01000009">
    <property type="protein sequence ID" value="MRS63044.1"/>
    <property type="molecule type" value="Genomic_DNA"/>
</dbReference>
<comment type="caution">
    <text evidence="3">The sequence shown here is derived from an EMBL/GenBank/DDBJ whole genome shotgun (WGS) entry which is preliminary data.</text>
</comment>
<dbReference type="GO" id="GO:0006508">
    <property type="term" value="P:proteolysis"/>
    <property type="evidence" value="ECO:0007669"/>
    <property type="project" value="InterPro"/>
</dbReference>
<dbReference type="AlphaFoldDB" id="A0A7K0EMK7"/>
<keyword evidence="1" id="KW-1133">Transmembrane helix</keyword>
<gene>
    <name evidence="3" type="ORF">GJJ30_17225</name>
</gene>
<dbReference type="InterPro" id="IPR050452">
    <property type="entry name" value="Metacaspase"/>
</dbReference>